<proteinExistence type="predicted"/>
<dbReference type="InterPro" id="IPR052893">
    <property type="entry name" value="TCS_response_regulator"/>
</dbReference>
<accession>A0A1I2SNJ8</accession>
<feature type="domain" description="Response regulatory" evidence="2">
    <location>
        <begin position="11"/>
        <end position="136"/>
    </location>
</feature>
<dbReference type="STRING" id="553467.SAMN04488063_2362"/>
<dbReference type="PROSITE" id="PS50110">
    <property type="entry name" value="RESPONSE_REGULATORY"/>
    <property type="match status" value="1"/>
</dbReference>
<evidence type="ECO:0000259" key="2">
    <source>
        <dbReference type="PROSITE" id="PS50110"/>
    </source>
</evidence>
<keyword evidence="4" id="KW-1185">Reference proteome</keyword>
<evidence type="ECO:0000256" key="1">
    <source>
        <dbReference type="PROSITE-ProRule" id="PRU00169"/>
    </source>
</evidence>
<dbReference type="InterPro" id="IPR011006">
    <property type="entry name" value="CheY-like_superfamily"/>
</dbReference>
<dbReference type="Pfam" id="PF00072">
    <property type="entry name" value="Response_reg"/>
    <property type="match status" value="1"/>
</dbReference>
<protein>
    <submittedName>
        <fullName evidence="3">Response regulator receiver domain-containing protein</fullName>
    </submittedName>
</protein>
<dbReference type="CDD" id="cd17557">
    <property type="entry name" value="REC_Rcp-like"/>
    <property type="match status" value="1"/>
</dbReference>
<dbReference type="EMBL" id="FOOQ01000002">
    <property type="protein sequence ID" value="SFG54334.1"/>
    <property type="molecule type" value="Genomic_DNA"/>
</dbReference>
<evidence type="ECO:0000313" key="4">
    <source>
        <dbReference type="Proteomes" id="UP000198876"/>
    </source>
</evidence>
<sequence>MTSNRRDGPAMVLIVEDNPGDVRLVREGFADADMNPEFHTVSDGREALSFLRECSDEDRPACPDLVLLDLNLPRVDGFEVLEEMKNDHRYPAVPVVVLSSSKSEEDVTECYDRHANAYLAKPDGPDGFATMAKTIEGFWFDAAITPPTPA</sequence>
<dbReference type="OrthoDB" id="9652at2157"/>
<reference evidence="4" key="1">
    <citation type="submission" date="2016-10" db="EMBL/GenBank/DDBJ databases">
        <authorList>
            <person name="Varghese N."/>
            <person name="Submissions S."/>
        </authorList>
    </citation>
    <scope>NUCLEOTIDE SEQUENCE [LARGE SCALE GENOMIC DNA]</scope>
    <source>
        <strain evidence="4">CGMCC 1.7739</strain>
    </source>
</reference>
<keyword evidence="1" id="KW-0597">Phosphoprotein</keyword>
<dbReference type="PANTHER" id="PTHR44520">
    <property type="entry name" value="RESPONSE REGULATOR RCP1-RELATED"/>
    <property type="match status" value="1"/>
</dbReference>
<dbReference type="AlphaFoldDB" id="A0A1I2SNJ8"/>
<organism evidence="3 4">
    <name type="scientific">Halopelagius inordinatus</name>
    <dbReference type="NCBI Taxonomy" id="553467"/>
    <lineage>
        <taxon>Archaea</taxon>
        <taxon>Methanobacteriati</taxon>
        <taxon>Methanobacteriota</taxon>
        <taxon>Stenosarchaea group</taxon>
        <taxon>Halobacteria</taxon>
        <taxon>Halobacteriales</taxon>
        <taxon>Haloferacaceae</taxon>
    </lineage>
</organism>
<feature type="modified residue" description="4-aspartylphosphate" evidence="1">
    <location>
        <position position="69"/>
    </location>
</feature>
<dbReference type="PANTHER" id="PTHR44520:SF2">
    <property type="entry name" value="RESPONSE REGULATOR RCP1"/>
    <property type="match status" value="1"/>
</dbReference>
<dbReference type="SMART" id="SM00448">
    <property type="entry name" value="REC"/>
    <property type="match status" value="1"/>
</dbReference>
<dbReference type="GO" id="GO:0000160">
    <property type="term" value="P:phosphorelay signal transduction system"/>
    <property type="evidence" value="ECO:0007669"/>
    <property type="project" value="InterPro"/>
</dbReference>
<evidence type="ECO:0000313" key="3">
    <source>
        <dbReference type="EMBL" id="SFG54334.1"/>
    </source>
</evidence>
<gene>
    <name evidence="3" type="ORF">SAMN04488063_2362</name>
</gene>
<dbReference type="Gene3D" id="3.40.50.2300">
    <property type="match status" value="1"/>
</dbReference>
<dbReference type="Proteomes" id="UP000198876">
    <property type="component" value="Unassembled WGS sequence"/>
</dbReference>
<dbReference type="RefSeq" id="WP_092892391.1">
    <property type="nucleotide sequence ID" value="NZ_FOOQ01000002.1"/>
</dbReference>
<dbReference type="SUPFAM" id="SSF52172">
    <property type="entry name" value="CheY-like"/>
    <property type="match status" value="1"/>
</dbReference>
<name>A0A1I2SNJ8_9EURY</name>
<dbReference type="InterPro" id="IPR001789">
    <property type="entry name" value="Sig_transdc_resp-reg_receiver"/>
</dbReference>